<dbReference type="GO" id="GO:0002098">
    <property type="term" value="P:tRNA wobble uridine modification"/>
    <property type="evidence" value="ECO:0007669"/>
    <property type="project" value="TreeGrafter"/>
</dbReference>
<dbReference type="GO" id="GO:0046872">
    <property type="term" value="F:metal ion binding"/>
    <property type="evidence" value="ECO:0007669"/>
    <property type="project" value="UniProtKB-KW"/>
</dbReference>
<keyword evidence="5 8" id="KW-0460">Magnesium</keyword>
<evidence type="ECO:0000313" key="11">
    <source>
        <dbReference type="Proteomes" id="UP000244081"/>
    </source>
</evidence>
<feature type="binding site" evidence="8">
    <location>
        <begin position="341"/>
        <end position="343"/>
    </location>
    <ligand>
        <name>GTP</name>
        <dbReference type="ChEBI" id="CHEBI:37565"/>
    </ligand>
</feature>
<feature type="binding site" evidence="8">
    <location>
        <position position="235"/>
    </location>
    <ligand>
        <name>Mg(2+)</name>
        <dbReference type="ChEBI" id="CHEBI:18420"/>
    </ligand>
</feature>
<evidence type="ECO:0000259" key="9">
    <source>
        <dbReference type="PROSITE" id="PS51709"/>
    </source>
</evidence>
<keyword evidence="6 8" id="KW-0630">Potassium</keyword>
<feature type="binding site" evidence="8">
    <location>
        <position position="256"/>
    </location>
    <ligand>
        <name>Mg(2+)</name>
        <dbReference type="ChEBI" id="CHEBI:18420"/>
    </ligand>
</feature>
<keyword evidence="4 8" id="KW-0378">Hydrolase</keyword>
<dbReference type="FunFam" id="3.30.1360.120:FF:000007">
    <property type="entry name" value="tRNA modification GTPase GTPBP3, mitochondrial"/>
    <property type="match status" value="1"/>
</dbReference>
<evidence type="ECO:0000256" key="5">
    <source>
        <dbReference type="ARBA" id="ARBA00022842"/>
    </source>
</evidence>
<dbReference type="Gene3D" id="1.20.120.430">
    <property type="entry name" value="tRNA modification GTPase MnmE domain 2"/>
    <property type="match status" value="1"/>
</dbReference>
<feature type="domain" description="TrmE-type G" evidence="9">
    <location>
        <begin position="221"/>
        <end position="369"/>
    </location>
</feature>
<dbReference type="PROSITE" id="PS51709">
    <property type="entry name" value="G_TRME"/>
    <property type="match status" value="1"/>
</dbReference>
<evidence type="ECO:0000256" key="6">
    <source>
        <dbReference type="ARBA" id="ARBA00022958"/>
    </source>
</evidence>
<dbReference type="NCBIfam" id="NF003661">
    <property type="entry name" value="PRK05291.1-3"/>
    <property type="match status" value="1"/>
</dbReference>
<evidence type="ECO:0000256" key="2">
    <source>
        <dbReference type="ARBA" id="ARBA00022694"/>
    </source>
</evidence>
<feature type="binding site" evidence="8">
    <location>
        <position position="26"/>
    </location>
    <ligand>
        <name>(6S)-5-formyl-5,6,7,8-tetrahydrofolate</name>
        <dbReference type="ChEBI" id="CHEBI:57457"/>
    </ligand>
</feature>
<dbReference type="NCBIfam" id="TIGR00231">
    <property type="entry name" value="small_GTP"/>
    <property type="match status" value="1"/>
</dbReference>
<feature type="binding site" evidence="8">
    <location>
        <begin position="275"/>
        <end position="278"/>
    </location>
    <ligand>
        <name>GTP</name>
        <dbReference type="ChEBI" id="CHEBI:37565"/>
    </ligand>
</feature>
<feature type="binding site" evidence="8">
    <location>
        <position position="124"/>
    </location>
    <ligand>
        <name>(6S)-5-formyl-5,6,7,8-tetrahydrofolate</name>
        <dbReference type="ChEBI" id="CHEBI:57457"/>
    </ligand>
</feature>
<feature type="binding site" evidence="8">
    <location>
        <begin position="250"/>
        <end position="256"/>
    </location>
    <ligand>
        <name>GTP</name>
        <dbReference type="ChEBI" id="CHEBI:37565"/>
    </ligand>
</feature>
<dbReference type="RefSeq" id="WP_107988724.1">
    <property type="nucleotide sequence ID" value="NZ_QAYG01000001.1"/>
</dbReference>
<keyword evidence="2 8" id="KW-0819">tRNA processing</keyword>
<gene>
    <name evidence="8" type="primary">mnmE</name>
    <name evidence="8" type="synonym">trmE</name>
    <name evidence="10" type="ORF">C8N35_1011317</name>
</gene>
<organism evidence="10 11">
    <name type="scientific">Breoghania corrubedonensis</name>
    <dbReference type="NCBI Taxonomy" id="665038"/>
    <lineage>
        <taxon>Bacteria</taxon>
        <taxon>Pseudomonadati</taxon>
        <taxon>Pseudomonadota</taxon>
        <taxon>Alphaproteobacteria</taxon>
        <taxon>Hyphomicrobiales</taxon>
        <taxon>Stappiaceae</taxon>
        <taxon>Breoghania</taxon>
    </lineage>
</organism>
<keyword evidence="7 8" id="KW-0342">GTP-binding</keyword>
<feature type="binding site" evidence="8">
    <location>
        <begin position="231"/>
        <end position="236"/>
    </location>
    <ligand>
        <name>GTP</name>
        <dbReference type="ChEBI" id="CHEBI:37565"/>
    </ligand>
</feature>
<dbReference type="InterPro" id="IPR004520">
    <property type="entry name" value="GTPase_MnmE"/>
</dbReference>
<dbReference type="EMBL" id="QAYG01000001">
    <property type="protein sequence ID" value="PTW63266.1"/>
    <property type="molecule type" value="Genomic_DNA"/>
</dbReference>
<dbReference type="PANTHER" id="PTHR42714">
    <property type="entry name" value="TRNA MODIFICATION GTPASE GTPBP3"/>
    <property type="match status" value="1"/>
</dbReference>
<feature type="binding site" evidence="8">
    <location>
        <position position="84"/>
    </location>
    <ligand>
        <name>(6S)-5-formyl-5,6,7,8-tetrahydrofolate</name>
        <dbReference type="ChEBI" id="CHEBI:57457"/>
    </ligand>
</feature>
<comment type="function">
    <text evidence="8">Exhibits a very high intrinsic GTPase hydrolysis rate. Involved in the addition of a carboxymethylaminomethyl (cmnm) group at the wobble position (U34) of certain tRNAs, forming tRNA-cmnm(5)s(2)U34.</text>
</comment>
<dbReference type="Gene3D" id="3.40.50.300">
    <property type="entry name" value="P-loop containing nucleotide triphosphate hydrolases"/>
    <property type="match status" value="1"/>
</dbReference>
<dbReference type="InterPro" id="IPR027266">
    <property type="entry name" value="TrmE/GcvT-like"/>
</dbReference>
<dbReference type="AlphaFoldDB" id="A0A2T5VHR5"/>
<dbReference type="SUPFAM" id="SSF52540">
    <property type="entry name" value="P-loop containing nucleoside triphosphate hydrolases"/>
    <property type="match status" value="1"/>
</dbReference>
<dbReference type="Pfam" id="PF01926">
    <property type="entry name" value="MMR_HSR1"/>
    <property type="match status" value="1"/>
</dbReference>
<evidence type="ECO:0000256" key="7">
    <source>
        <dbReference type="ARBA" id="ARBA00023134"/>
    </source>
</evidence>
<comment type="subunit">
    <text evidence="8">Homodimer. Heterotetramer of two MnmE and two MnmG subunits.</text>
</comment>
<dbReference type="PANTHER" id="PTHR42714:SF2">
    <property type="entry name" value="TRNA MODIFICATION GTPASE GTPBP3, MITOCHONDRIAL"/>
    <property type="match status" value="1"/>
</dbReference>
<dbReference type="GO" id="GO:0005525">
    <property type="term" value="F:GTP binding"/>
    <property type="evidence" value="ECO:0007669"/>
    <property type="project" value="UniProtKB-UniRule"/>
</dbReference>
<dbReference type="InterPro" id="IPR025867">
    <property type="entry name" value="MnmE_helical"/>
</dbReference>
<dbReference type="InterPro" id="IPR006073">
    <property type="entry name" value="GTP-bd"/>
</dbReference>
<keyword evidence="8" id="KW-0963">Cytoplasm</keyword>
<dbReference type="InterPro" id="IPR027368">
    <property type="entry name" value="MnmE_dom2"/>
</dbReference>
<evidence type="ECO:0000256" key="1">
    <source>
        <dbReference type="ARBA" id="ARBA00011043"/>
    </source>
</evidence>
<dbReference type="InterPro" id="IPR027417">
    <property type="entry name" value="P-loop_NTPase"/>
</dbReference>
<dbReference type="CDD" id="cd14858">
    <property type="entry name" value="TrmE_N"/>
    <property type="match status" value="1"/>
</dbReference>
<dbReference type="GO" id="GO:0003924">
    <property type="term" value="F:GTPase activity"/>
    <property type="evidence" value="ECO:0007669"/>
    <property type="project" value="UniProtKB-UniRule"/>
</dbReference>
<evidence type="ECO:0000256" key="8">
    <source>
        <dbReference type="HAMAP-Rule" id="MF_00379"/>
    </source>
</evidence>
<keyword evidence="11" id="KW-1185">Reference proteome</keyword>
<dbReference type="EC" id="3.6.-.-" evidence="8"/>
<accession>A0A2T5VHR5</accession>
<dbReference type="GO" id="GO:0030488">
    <property type="term" value="P:tRNA methylation"/>
    <property type="evidence" value="ECO:0007669"/>
    <property type="project" value="TreeGrafter"/>
</dbReference>
<comment type="cofactor">
    <cofactor evidence="8">
        <name>K(+)</name>
        <dbReference type="ChEBI" id="CHEBI:29103"/>
    </cofactor>
    <text evidence="8">Binds 1 potassium ion per subunit.</text>
</comment>
<dbReference type="Pfam" id="PF12631">
    <property type="entry name" value="MnmE_helical"/>
    <property type="match status" value="1"/>
</dbReference>
<dbReference type="InterPro" id="IPR005225">
    <property type="entry name" value="Small_GTP-bd"/>
</dbReference>
<keyword evidence="8" id="KW-0479">Metal-binding</keyword>
<proteinExistence type="inferred from homology"/>
<protein>
    <recommendedName>
        <fullName evidence="8">tRNA modification GTPase MnmE</fullName>
        <ecNumber evidence="8">3.6.-.-</ecNumber>
    </recommendedName>
</protein>
<evidence type="ECO:0000256" key="4">
    <source>
        <dbReference type="ARBA" id="ARBA00022801"/>
    </source>
</evidence>
<name>A0A2T5VHR5_9HYPH</name>
<comment type="caution">
    <text evidence="8">Lacks conserved residue(s) required for the propagation of feature annotation.</text>
</comment>
<dbReference type="CDD" id="cd04164">
    <property type="entry name" value="trmE"/>
    <property type="match status" value="1"/>
</dbReference>
<sequence length="445" mass="48487">MQWDPERDTIYALSSGGLPSGVAVVRLSGPRVRFVVETLCGAVPEARRTSLRRLRDPVDGSVLDEALVIVFEGPASFTGEDAAEFHLHGGRAVVAAVLRVLETFDGVAAAEPGAFARRAFEAGRLDLTEVEGLGDLVQAETEAQRRQALRQMGGELGALYDHWRATLVRCRAMIEAELDFADEDDVPGTVSDSIWDDVIRIRDEITNHLEDNRRGERLRSGLQVVLLGPPNAGKSSLMNALAQRDVAIVTEEAGTTRDLIEVHLDLAGFPVTLVDTAGLRGEGAGRVEREGIRRALERAKTADLVLWLQDAREPTRSDVPVALGQQGVWRIATKWDLYDGSARTDEIPSSVEVIGGLDGLLDELGRFASETIGHAEAPVLTRARHREGLRRCLDGLGRSLEGEARGLELRAEDLRLATDGLSRIVGKTDVEDLLDVIFRDFCIGK</sequence>
<evidence type="ECO:0000256" key="3">
    <source>
        <dbReference type="ARBA" id="ARBA00022741"/>
    </source>
</evidence>
<dbReference type="OrthoDB" id="9805918at2"/>
<comment type="similarity">
    <text evidence="1 8">Belongs to the TRAFAC class TrmE-Era-EngA-EngB-Septin-like GTPase superfamily. TrmE GTPase family.</text>
</comment>
<comment type="subcellular location">
    <subcellularLocation>
        <location evidence="8">Cytoplasm</location>
    </subcellularLocation>
</comment>
<comment type="caution">
    <text evidence="10">The sequence shown here is derived from an EMBL/GenBank/DDBJ whole genome shotgun (WGS) entry which is preliminary data.</text>
</comment>
<dbReference type="Pfam" id="PF10396">
    <property type="entry name" value="TrmE_N"/>
    <property type="match status" value="1"/>
</dbReference>
<dbReference type="Gene3D" id="3.30.1360.120">
    <property type="entry name" value="Probable tRNA modification gtpase trme, domain 1"/>
    <property type="match status" value="1"/>
</dbReference>
<keyword evidence="3 8" id="KW-0547">Nucleotide-binding</keyword>
<dbReference type="Proteomes" id="UP000244081">
    <property type="component" value="Unassembled WGS sequence"/>
</dbReference>
<evidence type="ECO:0000313" key="10">
    <source>
        <dbReference type="EMBL" id="PTW63266.1"/>
    </source>
</evidence>
<dbReference type="InterPro" id="IPR018948">
    <property type="entry name" value="GTP-bd_TrmE_N"/>
</dbReference>
<dbReference type="InterPro" id="IPR031168">
    <property type="entry name" value="G_TrmE"/>
</dbReference>
<feature type="binding site" evidence="8">
    <location>
        <position position="445"/>
    </location>
    <ligand>
        <name>(6S)-5-formyl-5,6,7,8-tetrahydrofolate</name>
        <dbReference type="ChEBI" id="CHEBI:57457"/>
    </ligand>
</feature>
<dbReference type="GO" id="GO:0005737">
    <property type="term" value="C:cytoplasm"/>
    <property type="evidence" value="ECO:0007669"/>
    <property type="project" value="UniProtKB-SubCell"/>
</dbReference>
<reference evidence="10 11" key="1">
    <citation type="submission" date="2018-04" db="EMBL/GenBank/DDBJ databases">
        <title>Genomic Encyclopedia of Archaeal and Bacterial Type Strains, Phase II (KMG-II): from individual species to whole genera.</title>
        <authorList>
            <person name="Goeker M."/>
        </authorList>
    </citation>
    <scope>NUCLEOTIDE SEQUENCE [LARGE SCALE GENOMIC DNA]</scope>
    <source>
        <strain evidence="10 11">DSM 23382</strain>
    </source>
</reference>
<dbReference type="SUPFAM" id="SSF116878">
    <property type="entry name" value="TrmE connector domain"/>
    <property type="match status" value="1"/>
</dbReference>
<dbReference type="HAMAP" id="MF_00379">
    <property type="entry name" value="GTPase_MnmE"/>
    <property type="match status" value="1"/>
</dbReference>